<dbReference type="EMBL" id="JAWWNJ010000016">
    <property type="protein sequence ID" value="KAK7040022.1"/>
    <property type="molecule type" value="Genomic_DNA"/>
</dbReference>
<keyword evidence="1" id="KW-1133">Transmembrane helix</keyword>
<dbReference type="Proteomes" id="UP001362999">
    <property type="component" value="Unassembled WGS sequence"/>
</dbReference>
<accession>A0AAW0CP28</accession>
<evidence type="ECO:0000256" key="1">
    <source>
        <dbReference type="SAM" id="Phobius"/>
    </source>
</evidence>
<gene>
    <name evidence="2" type="ORF">R3P38DRAFT_2770144</name>
</gene>
<name>A0AAW0CP28_9AGAR</name>
<sequence length="175" mass="19518">MSYQMQKQIPIPVHRSLKPGILAAIAVTISTFLIVGAAAFIWYNGVTIVPSRERPNQERTITDKRNISVSRPLAHRVLQNDLDAAREKVAELEEQEMRLAGPVSELGAMQRRVSDTVGEAPEPAPQGDLAVQLQAAREEINLLVRRIDEMNAVNEEVQAFGWGRGRENEPPPDYE</sequence>
<reference evidence="2 3" key="1">
    <citation type="journal article" date="2024" name="J Genomics">
        <title>Draft genome sequencing and assembly of Favolaschia claudopus CIRM-BRFM 2984 isolated from oak limbs.</title>
        <authorList>
            <person name="Navarro D."/>
            <person name="Drula E."/>
            <person name="Chaduli D."/>
            <person name="Cazenave R."/>
            <person name="Ahrendt S."/>
            <person name="Wang J."/>
            <person name="Lipzen A."/>
            <person name="Daum C."/>
            <person name="Barry K."/>
            <person name="Grigoriev I.V."/>
            <person name="Favel A."/>
            <person name="Rosso M.N."/>
            <person name="Martin F."/>
        </authorList>
    </citation>
    <scope>NUCLEOTIDE SEQUENCE [LARGE SCALE GENOMIC DNA]</scope>
    <source>
        <strain evidence="2 3">CIRM-BRFM 2984</strain>
    </source>
</reference>
<protein>
    <submittedName>
        <fullName evidence="2">Uncharacterized protein</fullName>
    </submittedName>
</protein>
<evidence type="ECO:0000313" key="2">
    <source>
        <dbReference type="EMBL" id="KAK7040022.1"/>
    </source>
</evidence>
<keyword evidence="3" id="KW-1185">Reference proteome</keyword>
<keyword evidence="1" id="KW-0812">Transmembrane</keyword>
<evidence type="ECO:0000313" key="3">
    <source>
        <dbReference type="Proteomes" id="UP001362999"/>
    </source>
</evidence>
<keyword evidence="1" id="KW-0472">Membrane</keyword>
<proteinExistence type="predicted"/>
<feature type="transmembrane region" description="Helical" evidence="1">
    <location>
        <begin position="21"/>
        <end position="43"/>
    </location>
</feature>
<dbReference type="AlphaFoldDB" id="A0AAW0CP28"/>
<organism evidence="2 3">
    <name type="scientific">Favolaschia claudopus</name>
    <dbReference type="NCBI Taxonomy" id="2862362"/>
    <lineage>
        <taxon>Eukaryota</taxon>
        <taxon>Fungi</taxon>
        <taxon>Dikarya</taxon>
        <taxon>Basidiomycota</taxon>
        <taxon>Agaricomycotina</taxon>
        <taxon>Agaricomycetes</taxon>
        <taxon>Agaricomycetidae</taxon>
        <taxon>Agaricales</taxon>
        <taxon>Marasmiineae</taxon>
        <taxon>Mycenaceae</taxon>
        <taxon>Favolaschia</taxon>
    </lineage>
</organism>
<comment type="caution">
    <text evidence="2">The sequence shown here is derived from an EMBL/GenBank/DDBJ whole genome shotgun (WGS) entry which is preliminary data.</text>
</comment>